<dbReference type="AlphaFoldDB" id="A0A1A8Y102"/>
<dbReference type="RefSeq" id="WP_186412264.1">
    <property type="nucleotide sequence ID" value="NZ_FLQY01000364.1"/>
</dbReference>
<keyword evidence="2" id="KW-1185">Reference proteome</keyword>
<accession>A0A1A8Y102</accession>
<sequence>MALVINLATTVKNSMLTPLRDAIDAGSGPGTIDFYTGTIPADPATAVTSQVLLGTLTFSDPCGTVSAGVLTLSAVTSDSSADATGTASWARVKDSTGTVVADGNITTTGGGGMIQMNTTNIVIGGPIGISAGTFSL</sequence>
<proteinExistence type="predicted"/>
<gene>
    <name evidence="1" type="ORF">PROAA_610052</name>
</gene>
<evidence type="ECO:0000313" key="1">
    <source>
        <dbReference type="EMBL" id="SBT10692.1"/>
    </source>
</evidence>
<name>A0A1A8Y102_9RHOO</name>
<dbReference type="Proteomes" id="UP000199600">
    <property type="component" value="Unassembled WGS sequence"/>
</dbReference>
<evidence type="ECO:0000313" key="2">
    <source>
        <dbReference type="Proteomes" id="UP000199600"/>
    </source>
</evidence>
<protein>
    <submittedName>
        <fullName evidence="1">Uncharacterized protein</fullName>
    </submittedName>
</protein>
<organism evidence="1 2">
    <name type="scientific">Candidatus Propionivibrio aalborgensis</name>
    <dbReference type="NCBI Taxonomy" id="1860101"/>
    <lineage>
        <taxon>Bacteria</taxon>
        <taxon>Pseudomonadati</taxon>
        <taxon>Pseudomonadota</taxon>
        <taxon>Betaproteobacteria</taxon>
        <taxon>Rhodocyclales</taxon>
        <taxon>Rhodocyclaceae</taxon>
        <taxon>Propionivibrio</taxon>
    </lineage>
</organism>
<dbReference type="EMBL" id="FLQY01000364">
    <property type="protein sequence ID" value="SBT10692.1"/>
    <property type="molecule type" value="Genomic_DNA"/>
</dbReference>
<reference evidence="1 2" key="1">
    <citation type="submission" date="2016-06" db="EMBL/GenBank/DDBJ databases">
        <authorList>
            <person name="Kjaerup R.B."/>
            <person name="Dalgaard T.S."/>
            <person name="Juul-Madsen H.R."/>
        </authorList>
    </citation>
    <scope>NUCLEOTIDE SEQUENCE [LARGE SCALE GENOMIC DNA]</scope>
    <source>
        <strain evidence="1">2</strain>
    </source>
</reference>